<dbReference type="GO" id="GO:0000422">
    <property type="term" value="P:autophagy of mitochondrion"/>
    <property type="evidence" value="ECO:0007669"/>
    <property type="project" value="TreeGrafter"/>
</dbReference>
<keyword evidence="2" id="KW-1185">Reference proteome</keyword>
<dbReference type="Proteomes" id="UP000887565">
    <property type="component" value="Unplaced"/>
</dbReference>
<dbReference type="InterPro" id="IPR029071">
    <property type="entry name" value="Ubiquitin-like_domsf"/>
</dbReference>
<dbReference type="PANTHER" id="PTHR13222">
    <property type="entry name" value="RB1-INDUCIBLE COILED-COIL"/>
    <property type="match status" value="1"/>
</dbReference>
<dbReference type="OMA" id="CAYLQTR"/>
<accession>A0A915J2Q1</accession>
<dbReference type="PANTHER" id="PTHR13222:SF1">
    <property type="entry name" value="RB1-INDUCIBLE COILED-COIL PROTEIN 1"/>
    <property type="match status" value="1"/>
</dbReference>
<dbReference type="GO" id="GO:0019901">
    <property type="term" value="F:protein kinase binding"/>
    <property type="evidence" value="ECO:0007669"/>
    <property type="project" value="TreeGrafter"/>
</dbReference>
<dbReference type="GO" id="GO:0060090">
    <property type="term" value="F:molecular adaptor activity"/>
    <property type="evidence" value="ECO:0007669"/>
    <property type="project" value="TreeGrafter"/>
</dbReference>
<dbReference type="GO" id="GO:0000045">
    <property type="term" value="P:autophagosome assembly"/>
    <property type="evidence" value="ECO:0007669"/>
    <property type="project" value="InterPro"/>
</dbReference>
<dbReference type="GO" id="GO:0034045">
    <property type="term" value="C:phagophore assembly site membrane"/>
    <property type="evidence" value="ECO:0007669"/>
    <property type="project" value="TreeGrafter"/>
</dbReference>
<dbReference type="InterPro" id="IPR000626">
    <property type="entry name" value="Ubiquitin-like_dom"/>
</dbReference>
<dbReference type="WBParaSite" id="nRc.2.0.1.t20741-RA">
    <property type="protein sequence ID" value="nRc.2.0.1.t20741-RA"/>
    <property type="gene ID" value="nRc.2.0.1.g20741"/>
</dbReference>
<dbReference type="GO" id="GO:0034517">
    <property type="term" value="P:ribophagy"/>
    <property type="evidence" value="ECO:0007669"/>
    <property type="project" value="TreeGrafter"/>
</dbReference>
<dbReference type="InterPro" id="IPR040040">
    <property type="entry name" value="ATG11"/>
</dbReference>
<evidence type="ECO:0000313" key="3">
    <source>
        <dbReference type="WBParaSite" id="nRc.2.0.1.t20741-RA"/>
    </source>
</evidence>
<reference evidence="3" key="1">
    <citation type="submission" date="2022-11" db="UniProtKB">
        <authorList>
            <consortium name="WormBaseParasite"/>
        </authorList>
    </citation>
    <scope>IDENTIFICATION</scope>
</reference>
<dbReference type="SUPFAM" id="SSF54236">
    <property type="entry name" value="Ubiquitin-like"/>
    <property type="match status" value="1"/>
</dbReference>
<dbReference type="GO" id="GO:0034727">
    <property type="term" value="P:piecemeal microautophagy of the nucleus"/>
    <property type="evidence" value="ECO:0007669"/>
    <property type="project" value="TreeGrafter"/>
</dbReference>
<dbReference type="PROSITE" id="PS50053">
    <property type="entry name" value="UBIQUITIN_2"/>
    <property type="match status" value="1"/>
</dbReference>
<feature type="domain" description="Ubiquitin-like" evidence="1">
    <location>
        <begin position="24"/>
        <end position="80"/>
    </location>
</feature>
<sequence>MLHVFHLDAGRMLCFDVGYAGHPVSKLKDQIQKAVDTSPNDQILMVSGGKILDSSKKVSSYDAGVDSSNPIFLILRDEKSDQIVAGSTKRSSFCASKEPLSEPQISKECETIFLRQLKLSPNDETFRVNVKLAHKCVACTDELSSSVFRLVNEQHLTHQGWFVVMAHLSDSVKAFKERNDKFRQKFNRFLSKRDFYAVLLEELPQDLETLKKVPILQCLLENSAKKGAEEEQERQKSKRKSISDITLYDWIIEKEPESSFGALAQDARYYLDQIIDPDLASNVVRWEDAVNRQYNDPMSEIKGMGERLAQLNNVVESFRKSQANQQKLSDQVVSCRGDPTLKPDVVWRRQLDILKELCKMNRYLFEQSQRVFQAKQELLFNVRVRLKWIRDTHDLIQKIDRDLVVKM</sequence>
<dbReference type="AlphaFoldDB" id="A0A915J2Q1"/>
<dbReference type="GO" id="GO:1990316">
    <property type="term" value="C:Atg1/ULK1 kinase complex"/>
    <property type="evidence" value="ECO:0007669"/>
    <property type="project" value="TreeGrafter"/>
</dbReference>
<dbReference type="GO" id="GO:0061723">
    <property type="term" value="P:glycophagy"/>
    <property type="evidence" value="ECO:0007669"/>
    <property type="project" value="TreeGrafter"/>
</dbReference>
<dbReference type="GO" id="GO:0061709">
    <property type="term" value="P:reticulophagy"/>
    <property type="evidence" value="ECO:0007669"/>
    <property type="project" value="TreeGrafter"/>
</dbReference>
<proteinExistence type="predicted"/>
<dbReference type="Gene3D" id="3.10.20.90">
    <property type="entry name" value="Phosphatidylinositol 3-kinase Catalytic Subunit, Chain A, domain 1"/>
    <property type="match status" value="1"/>
</dbReference>
<evidence type="ECO:0000259" key="1">
    <source>
        <dbReference type="PROSITE" id="PS50053"/>
    </source>
</evidence>
<organism evidence="2 3">
    <name type="scientific">Romanomermis culicivorax</name>
    <name type="common">Nematode worm</name>
    <dbReference type="NCBI Taxonomy" id="13658"/>
    <lineage>
        <taxon>Eukaryota</taxon>
        <taxon>Metazoa</taxon>
        <taxon>Ecdysozoa</taxon>
        <taxon>Nematoda</taxon>
        <taxon>Enoplea</taxon>
        <taxon>Dorylaimia</taxon>
        <taxon>Mermithida</taxon>
        <taxon>Mermithoidea</taxon>
        <taxon>Mermithidae</taxon>
        <taxon>Romanomermis</taxon>
    </lineage>
</organism>
<evidence type="ECO:0000313" key="2">
    <source>
        <dbReference type="Proteomes" id="UP000887565"/>
    </source>
</evidence>
<protein>
    <submittedName>
        <fullName evidence="3">Ubiquitin-like domain-containing protein</fullName>
    </submittedName>
</protein>
<name>A0A915J2Q1_ROMCU</name>